<dbReference type="EMBL" id="CP121196">
    <property type="protein sequence ID" value="XBH19986.1"/>
    <property type="molecule type" value="Genomic_DNA"/>
</dbReference>
<dbReference type="AlphaFoldDB" id="A0AAU7DRP6"/>
<accession>A0AAU7DRP6</accession>
<feature type="region of interest" description="Disordered" evidence="1">
    <location>
        <begin position="1"/>
        <end position="35"/>
    </location>
</feature>
<proteinExistence type="predicted"/>
<sequence>MKSEWTKFNPRDPNTHPRDNSRVEMKHADGSQSAGGFLRGHFLQGGVISASGVGLAMRWRYVQ</sequence>
<protein>
    <submittedName>
        <fullName evidence="2">Uncharacterized protein</fullName>
    </submittedName>
</protein>
<feature type="compositionally biased region" description="Basic and acidic residues" evidence="1">
    <location>
        <begin position="1"/>
        <end position="29"/>
    </location>
</feature>
<reference evidence="2" key="1">
    <citation type="submission" date="2023-03" db="EMBL/GenBank/DDBJ databases">
        <title>Edaphobacter sp.</title>
        <authorList>
            <person name="Huber K.J."/>
            <person name="Papendorf J."/>
            <person name="Pilke C."/>
            <person name="Bunk B."/>
            <person name="Sproeer C."/>
            <person name="Pester M."/>
        </authorList>
    </citation>
    <scope>NUCLEOTIDE SEQUENCE</scope>
    <source>
        <strain evidence="2">DSM 110680</strain>
    </source>
</reference>
<evidence type="ECO:0000313" key="2">
    <source>
        <dbReference type="EMBL" id="XBH19986.1"/>
    </source>
</evidence>
<dbReference type="RefSeq" id="WP_348265209.1">
    <property type="nucleotide sequence ID" value="NZ_CP121196.1"/>
</dbReference>
<gene>
    <name evidence="2" type="ORF">P8935_11845</name>
</gene>
<organism evidence="2">
    <name type="scientific">Telmatobacter sp. DSM 110680</name>
    <dbReference type="NCBI Taxonomy" id="3036704"/>
    <lineage>
        <taxon>Bacteria</taxon>
        <taxon>Pseudomonadati</taxon>
        <taxon>Acidobacteriota</taxon>
        <taxon>Terriglobia</taxon>
        <taxon>Terriglobales</taxon>
        <taxon>Acidobacteriaceae</taxon>
        <taxon>Telmatobacter</taxon>
    </lineage>
</organism>
<evidence type="ECO:0000256" key="1">
    <source>
        <dbReference type="SAM" id="MobiDB-lite"/>
    </source>
</evidence>
<name>A0AAU7DRP6_9BACT</name>